<proteinExistence type="evidence at transcript level"/>
<dbReference type="PANTHER" id="PTHR23259">
    <property type="entry name" value="RIDDLE"/>
    <property type="match status" value="1"/>
</dbReference>
<keyword evidence="1" id="KW-0646">Protease inhibitor</keyword>
<reference evidence="4" key="1">
    <citation type="submission" date="2012-11" db="EMBL/GenBank/DDBJ databases">
        <authorList>
            <person name="Lucero-Rivera Y.E."/>
            <person name="Tovar-Ramirez D."/>
        </authorList>
    </citation>
    <scope>NUCLEOTIDE SEQUENCE</scope>
    <source>
        <tissue evidence="4">Salivary gland</tissue>
    </source>
</reference>
<evidence type="ECO:0000313" key="4">
    <source>
        <dbReference type="EMBL" id="JAA63601.1"/>
    </source>
</evidence>
<feature type="non-terminal residue" evidence="4">
    <location>
        <position position="1"/>
    </location>
</feature>
<dbReference type="Pfam" id="PF01826">
    <property type="entry name" value="TIL"/>
    <property type="match status" value="2"/>
</dbReference>
<evidence type="ECO:0000256" key="1">
    <source>
        <dbReference type="ARBA" id="ARBA00022690"/>
    </source>
</evidence>
<keyword evidence="2" id="KW-1015">Disulfide bond</keyword>
<protein>
    <submittedName>
        <fullName evidence="4">Putative bitil peptide</fullName>
    </submittedName>
</protein>
<evidence type="ECO:0000256" key="2">
    <source>
        <dbReference type="ARBA" id="ARBA00023157"/>
    </source>
</evidence>
<feature type="domain" description="TIL" evidence="3">
    <location>
        <begin position="162"/>
        <end position="219"/>
    </location>
</feature>
<evidence type="ECO:0000259" key="3">
    <source>
        <dbReference type="Pfam" id="PF01826"/>
    </source>
</evidence>
<dbReference type="SUPFAM" id="SSF57567">
    <property type="entry name" value="Serine protease inhibitors"/>
    <property type="match status" value="3"/>
</dbReference>
<dbReference type="AlphaFoldDB" id="L7MHD8"/>
<dbReference type="GO" id="GO:0030414">
    <property type="term" value="F:peptidase inhibitor activity"/>
    <property type="evidence" value="ECO:0007669"/>
    <property type="project" value="UniProtKB-KW"/>
</dbReference>
<name>L7MHD8_RHIPC</name>
<reference evidence="4" key="2">
    <citation type="journal article" date="2015" name="J. Proteomics">
        <title>Sexual differences in the sialomes of the zebra tick, Rhipicephalus pulchellus.</title>
        <authorList>
            <person name="Tan A.W."/>
            <person name="Francischetti I.M."/>
            <person name="Slovak M."/>
            <person name="Kini R.M."/>
            <person name="Ribeiro J.M."/>
        </authorList>
    </citation>
    <scope>NUCLEOTIDE SEQUENCE</scope>
    <source>
        <tissue evidence="4">Salivary gland</tissue>
    </source>
</reference>
<feature type="domain" description="TIL" evidence="3">
    <location>
        <begin position="105"/>
        <end position="158"/>
    </location>
</feature>
<organism evidence="4">
    <name type="scientific">Rhipicephalus pulchellus</name>
    <name type="common">Yellow backed tick</name>
    <name type="synonym">Dermacentor pulchellus</name>
    <dbReference type="NCBI Taxonomy" id="72859"/>
    <lineage>
        <taxon>Eukaryota</taxon>
        <taxon>Metazoa</taxon>
        <taxon>Ecdysozoa</taxon>
        <taxon>Arthropoda</taxon>
        <taxon>Chelicerata</taxon>
        <taxon>Arachnida</taxon>
        <taxon>Acari</taxon>
        <taxon>Parasitiformes</taxon>
        <taxon>Ixodida</taxon>
        <taxon>Ixodoidea</taxon>
        <taxon>Ixodidae</taxon>
        <taxon>Rhipicephalinae</taxon>
        <taxon>Rhipicephalus</taxon>
        <taxon>Rhipicephalus</taxon>
    </lineage>
</organism>
<dbReference type="Gene3D" id="2.10.25.10">
    <property type="entry name" value="Laminin"/>
    <property type="match status" value="3"/>
</dbReference>
<dbReference type="CDD" id="cd19941">
    <property type="entry name" value="TIL"/>
    <property type="match status" value="2"/>
</dbReference>
<accession>L7MHD8</accession>
<dbReference type="InterPro" id="IPR036084">
    <property type="entry name" value="Ser_inhib-like_sf"/>
</dbReference>
<dbReference type="InterPro" id="IPR051368">
    <property type="entry name" value="SerProtInhib-TIL_Domain"/>
</dbReference>
<dbReference type="EMBL" id="GACK01001433">
    <property type="protein sequence ID" value="JAA63601.1"/>
    <property type="molecule type" value="mRNA"/>
</dbReference>
<dbReference type="PANTHER" id="PTHR23259:SF70">
    <property type="entry name" value="ACCESSORY GLAND PROTEIN ACP62F-RELATED"/>
    <property type="match status" value="1"/>
</dbReference>
<dbReference type="InterPro" id="IPR002919">
    <property type="entry name" value="TIL_dom"/>
</dbReference>
<sequence length="237" mass="27448">SLVNIGFDNRQWWGRNSHECQRSNHLCVLPRLLREISNDRPRICGRNERPTRFVPRRERFCSPRITRPSLLRARRWCVCKRGFVRNAWGQCIRHEDCDSCKAFPHMDFNVCETDCPLTCGRPIPLFCFVHCVRGCACPPGFVIDRRTIGKGCVSAKICPPMCPEHSSYQQCVSTCEPRCDVLRPKHCIKQCHAGDCVCHKGFAKLYEGGLMRCVPTLMCPKRYEEFYGQLYFVNIGR</sequence>